<sequence>MVINNVGTTTTTTTTDQDPASEHSRPSVRICKVDKSESGSCGFHLTRTKWDPYPWIAGVDDGSPAQAAGLRVGDCVLEVNGDDVLGQRVGQIAAKVVAAHECIAMLLWNAGSDANCDTEVSAIAVLSASSSRLSVRAVVSQVAKCESVVRVH</sequence>
<dbReference type="Pfam" id="PF17820">
    <property type="entry name" value="PDZ_6"/>
    <property type="match status" value="1"/>
</dbReference>
<dbReference type="PANTHER" id="PTHR14191:SF28">
    <property type="entry name" value="GH04176P-RELATED"/>
    <property type="match status" value="1"/>
</dbReference>
<comment type="caution">
    <text evidence="6">The sequence shown here is derived from an EMBL/GenBank/DDBJ whole genome shotgun (WGS) entry which is preliminary data.</text>
</comment>
<evidence type="ECO:0000259" key="5">
    <source>
        <dbReference type="PROSITE" id="PS50106"/>
    </source>
</evidence>
<comment type="subcellular location">
    <subcellularLocation>
        <location evidence="1">Cell membrane</location>
    </subcellularLocation>
</comment>
<gene>
    <name evidence="6" type="ORF">V9T40_014872</name>
</gene>
<dbReference type="Gene3D" id="2.30.42.10">
    <property type="match status" value="1"/>
</dbReference>
<keyword evidence="7" id="KW-1185">Reference proteome</keyword>
<dbReference type="InterPro" id="IPR001478">
    <property type="entry name" value="PDZ"/>
</dbReference>
<evidence type="ECO:0000313" key="6">
    <source>
        <dbReference type="EMBL" id="KAK7597916.1"/>
    </source>
</evidence>
<dbReference type="AlphaFoldDB" id="A0AAN9TJI7"/>
<dbReference type="SUPFAM" id="SSF50156">
    <property type="entry name" value="PDZ domain-like"/>
    <property type="match status" value="1"/>
</dbReference>
<reference evidence="6 7" key="1">
    <citation type="submission" date="2024-03" db="EMBL/GenBank/DDBJ databases">
        <title>Adaptation during the transition from Ophiocordyceps entomopathogen to insect associate is accompanied by gene loss and intensified selection.</title>
        <authorList>
            <person name="Ward C.M."/>
            <person name="Onetto C.A."/>
            <person name="Borneman A.R."/>
        </authorList>
    </citation>
    <scope>NUCLEOTIDE SEQUENCE [LARGE SCALE GENOMIC DNA]</scope>
    <source>
        <strain evidence="6">AWRI1</strain>
        <tissue evidence="6">Single Adult Female</tissue>
    </source>
</reference>
<feature type="region of interest" description="Disordered" evidence="4">
    <location>
        <begin position="1"/>
        <end position="26"/>
    </location>
</feature>
<accession>A0AAN9TJI7</accession>
<evidence type="ECO:0000256" key="2">
    <source>
        <dbReference type="ARBA" id="ARBA00022475"/>
    </source>
</evidence>
<dbReference type="SMART" id="SM00228">
    <property type="entry name" value="PDZ"/>
    <property type="match status" value="1"/>
</dbReference>
<dbReference type="InterPro" id="IPR041489">
    <property type="entry name" value="PDZ_6"/>
</dbReference>
<keyword evidence="2" id="KW-0472">Membrane</keyword>
<dbReference type="Proteomes" id="UP001367676">
    <property type="component" value="Unassembled WGS sequence"/>
</dbReference>
<keyword evidence="2" id="KW-1003">Cell membrane</keyword>
<dbReference type="GO" id="GO:0016324">
    <property type="term" value="C:apical plasma membrane"/>
    <property type="evidence" value="ECO:0007669"/>
    <property type="project" value="TreeGrafter"/>
</dbReference>
<keyword evidence="3" id="KW-0677">Repeat</keyword>
<dbReference type="InterPro" id="IPR036034">
    <property type="entry name" value="PDZ_sf"/>
</dbReference>
<protein>
    <recommendedName>
        <fullName evidence="5">PDZ domain-containing protein</fullName>
    </recommendedName>
</protein>
<proteinExistence type="predicted"/>
<dbReference type="PANTHER" id="PTHR14191">
    <property type="entry name" value="PDZ DOMAIN CONTAINING PROTEIN"/>
    <property type="match status" value="1"/>
</dbReference>
<evidence type="ECO:0000256" key="4">
    <source>
        <dbReference type="SAM" id="MobiDB-lite"/>
    </source>
</evidence>
<organism evidence="6 7">
    <name type="scientific">Parthenolecanium corni</name>
    <dbReference type="NCBI Taxonomy" id="536013"/>
    <lineage>
        <taxon>Eukaryota</taxon>
        <taxon>Metazoa</taxon>
        <taxon>Ecdysozoa</taxon>
        <taxon>Arthropoda</taxon>
        <taxon>Hexapoda</taxon>
        <taxon>Insecta</taxon>
        <taxon>Pterygota</taxon>
        <taxon>Neoptera</taxon>
        <taxon>Paraneoptera</taxon>
        <taxon>Hemiptera</taxon>
        <taxon>Sternorrhyncha</taxon>
        <taxon>Coccoidea</taxon>
        <taxon>Coccidae</taxon>
        <taxon>Parthenolecanium</taxon>
    </lineage>
</organism>
<dbReference type="EMBL" id="JBBCAQ010000016">
    <property type="protein sequence ID" value="KAK7597916.1"/>
    <property type="molecule type" value="Genomic_DNA"/>
</dbReference>
<feature type="domain" description="PDZ" evidence="5">
    <location>
        <begin position="30"/>
        <end position="84"/>
    </location>
</feature>
<dbReference type="InterPro" id="IPR051067">
    <property type="entry name" value="NHER"/>
</dbReference>
<evidence type="ECO:0000256" key="3">
    <source>
        <dbReference type="ARBA" id="ARBA00022737"/>
    </source>
</evidence>
<evidence type="ECO:0000313" key="7">
    <source>
        <dbReference type="Proteomes" id="UP001367676"/>
    </source>
</evidence>
<evidence type="ECO:0000256" key="1">
    <source>
        <dbReference type="ARBA" id="ARBA00004236"/>
    </source>
</evidence>
<dbReference type="GO" id="GO:0043495">
    <property type="term" value="F:protein-membrane adaptor activity"/>
    <property type="evidence" value="ECO:0007669"/>
    <property type="project" value="TreeGrafter"/>
</dbReference>
<dbReference type="GO" id="GO:0072659">
    <property type="term" value="P:protein localization to plasma membrane"/>
    <property type="evidence" value="ECO:0007669"/>
    <property type="project" value="TreeGrafter"/>
</dbReference>
<dbReference type="PROSITE" id="PS50106">
    <property type="entry name" value="PDZ"/>
    <property type="match status" value="1"/>
</dbReference>
<name>A0AAN9TJI7_9HEMI</name>